<dbReference type="EMBL" id="JAPFFF010000011">
    <property type="protein sequence ID" value="KAK8878376.1"/>
    <property type="molecule type" value="Genomic_DNA"/>
</dbReference>
<evidence type="ECO:0000313" key="2">
    <source>
        <dbReference type="Proteomes" id="UP001470230"/>
    </source>
</evidence>
<reference evidence="1 2" key="1">
    <citation type="submission" date="2024-04" db="EMBL/GenBank/DDBJ databases">
        <title>Tritrichomonas musculus Genome.</title>
        <authorList>
            <person name="Alves-Ferreira E."/>
            <person name="Grigg M."/>
            <person name="Lorenzi H."/>
            <person name="Galac M."/>
        </authorList>
    </citation>
    <scope>NUCLEOTIDE SEQUENCE [LARGE SCALE GENOMIC DNA]</scope>
    <source>
        <strain evidence="1 2">EAF2021</strain>
    </source>
</reference>
<sequence length="454" mass="52196">MEEFSTKDYDLNSFRSDIRTNESDYRRMIMSGFNDLCSQIPSMEIKIKGIQNLTFCIKKFNIKLTRKELNDHGFYVLLHIYLHLINAPDPDLNLINMIIFILHFSDFVDISDIQNQKVGKNGVYRIVNYNKISFPYPTTVEVRSLIQPDSIQFLLNGLNHPILSENCLSLLTTIARNKKEQILNILLPPFFDFIQSNPNSHCGEIIFLYFQRLINSGALISSKVPELDSIVLQLMSSQYKINIYYSIRIVNLIFKKANESFSSFHQSYNFLIQNLPAFISSKYCKIIIQSIKFISIMTQISDTILLAVLQCLPLEFKKYHKEAFAVVSKNLDRVISLVQPNDIAAILQNCLLSCQYQVKYCALSLFNQIMNMLPIINLIDVEVIFYFLDDPGLAALVLPLIVSYADNKLKNGDISTLLEYLSNSIDQIVELTENENENIAKMATSLNDFYETHS</sequence>
<keyword evidence="2" id="KW-1185">Reference proteome</keyword>
<accession>A0ABR2JKV4</accession>
<dbReference type="InterPro" id="IPR016024">
    <property type="entry name" value="ARM-type_fold"/>
</dbReference>
<name>A0ABR2JKV4_9EUKA</name>
<proteinExistence type="predicted"/>
<dbReference type="Proteomes" id="UP001470230">
    <property type="component" value="Unassembled WGS sequence"/>
</dbReference>
<comment type="caution">
    <text evidence="1">The sequence shown here is derived from an EMBL/GenBank/DDBJ whole genome shotgun (WGS) entry which is preliminary data.</text>
</comment>
<evidence type="ECO:0000313" key="1">
    <source>
        <dbReference type="EMBL" id="KAK8878376.1"/>
    </source>
</evidence>
<dbReference type="SUPFAM" id="SSF48371">
    <property type="entry name" value="ARM repeat"/>
    <property type="match status" value="1"/>
</dbReference>
<organism evidence="1 2">
    <name type="scientific">Tritrichomonas musculus</name>
    <dbReference type="NCBI Taxonomy" id="1915356"/>
    <lineage>
        <taxon>Eukaryota</taxon>
        <taxon>Metamonada</taxon>
        <taxon>Parabasalia</taxon>
        <taxon>Tritrichomonadida</taxon>
        <taxon>Tritrichomonadidae</taxon>
        <taxon>Tritrichomonas</taxon>
    </lineage>
</organism>
<protein>
    <submittedName>
        <fullName evidence="1">Uncharacterized protein</fullName>
    </submittedName>
</protein>
<gene>
    <name evidence="1" type="ORF">M9Y10_005144</name>
</gene>